<sequence>MGSLFGGQLAEAGHRVAPSCRQQKKSNNARAAQTTETGS</sequence>
<evidence type="ECO:0000256" key="1">
    <source>
        <dbReference type="SAM" id="MobiDB-lite"/>
    </source>
</evidence>
<gene>
    <name evidence="2" type="ORF">SAMN05445850_4410</name>
</gene>
<accession>A0A1H1J981</accession>
<proteinExistence type="predicted"/>
<evidence type="ECO:0000313" key="2">
    <source>
        <dbReference type="EMBL" id="SDR46453.1"/>
    </source>
</evidence>
<protein>
    <submittedName>
        <fullName evidence="2">Uncharacterized protein</fullName>
    </submittedName>
</protein>
<evidence type="ECO:0000313" key="3">
    <source>
        <dbReference type="Proteomes" id="UP000199365"/>
    </source>
</evidence>
<feature type="compositionally biased region" description="Polar residues" evidence="1">
    <location>
        <begin position="25"/>
        <end position="39"/>
    </location>
</feature>
<dbReference type="AlphaFoldDB" id="A0A1H1J981"/>
<keyword evidence="3" id="KW-1185">Reference proteome</keyword>
<organism evidence="2 3">
    <name type="scientific">Paraburkholderia tuberum</name>
    <dbReference type="NCBI Taxonomy" id="157910"/>
    <lineage>
        <taxon>Bacteria</taxon>
        <taxon>Pseudomonadati</taxon>
        <taxon>Pseudomonadota</taxon>
        <taxon>Betaproteobacteria</taxon>
        <taxon>Burkholderiales</taxon>
        <taxon>Burkholderiaceae</taxon>
        <taxon>Paraburkholderia</taxon>
    </lineage>
</organism>
<name>A0A1H1J981_9BURK</name>
<reference evidence="3" key="1">
    <citation type="submission" date="2016-10" db="EMBL/GenBank/DDBJ databases">
        <authorList>
            <person name="Varghese N."/>
            <person name="Submissions S."/>
        </authorList>
    </citation>
    <scope>NUCLEOTIDE SEQUENCE [LARGE SCALE GENOMIC DNA]</scope>
    <source>
        <strain evidence="3">DUS833</strain>
    </source>
</reference>
<feature type="region of interest" description="Disordered" evidence="1">
    <location>
        <begin position="1"/>
        <end position="39"/>
    </location>
</feature>
<dbReference type="EMBL" id="FNKX01000002">
    <property type="protein sequence ID" value="SDR46453.1"/>
    <property type="molecule type" value="Genomic_DNA"/>
</dbReference>
<dbReference type="Proteomes" id="UP000199365">
    <property type="component" value="Unassembled WGS sequence"/>
</dbReference>